<proteinExistence type="predicted"/>
<protein>
    <submittedName>
        <fullName evidence="1">Uncharacterized protein</fullName>
    </submittedName>
</protein>
<sequence>MNIKKFFVNNKQIAIINDSIVYLDTDKIVDGTEIVKRLSFINDKIAYLDFDYSTQDFSLKKLVFCKTRLHIYLCNVLIELKNQALTPEEIYNKLEEVLDKVIT</sequence>
<name>A0AAT9GTX8_9CREN</name>
<reference evidence="1" key="1">
    <citation type="submission" date="2024-03" db="EMBL/GenBank/DDBJ databases">
        <title>Complete genome sequence of Sulfurisphaera javensis strain KD-1.</title>
        <authorList>
            <person name="Sakai H."/>
            <person name="Nur N."/>
            <person name="Suwanto A."/>
            <person name="Kurosawa N."/>
        </authorList>
    </citation>
    <scope>NUCLEOTIDE SEQUENCE</scope>
    <source>
        <strain evidence="1">KD-1</strain>
    </source>
</reference>
<dbReference type="RefSeq" id="WP_369609804.1">
    <property type="nucleotide sequence ID" value="NZ_AP031322.1"/>
</dbReference>
<gene>
    <name evidence="1" type="ORF">SJAV_22220</name>
</gene>
<evidence type="ECO:0000313" key="1">
    <source>
        <dbReference type="EMBL" id="BFH74278.1"/>
    </source>
</evidence>
<organism evidence="1">
    <name type="scientific">Sulfurisphaera javensis</name>
    <dbReference type="NCBI Taxonomy" id="2049879"/>
    <lineage>
        <taxon>Archaea</taxon>
        <taxon>Thermoproteota</taxon>
        <taxon>Thermoprotei</taxon>
        <taxon>Sulfolobales</taxon>
        <taxon>Sulfolobaceae</taxon>
        <taxon>Sulfurisphaera</taxon>
    </lineage>
</organism>
<accession>A0AAT9GTX8</accession>
<dbReference type="EMBL" id="AP031322">
    <property type="protein sequence ID" value="BFH74278.1"/>
    <property type="molecule type" value="Genomic_DNA"/>
</dbReference>
<dbReference type="AlphaFoldDB" id="A0AAT9GTX8"/>
<dbReference type="KEGG" id="sjv:SJAV_22220"/>
<dbReference type="GeneID" id="92355175"/>